<dbReference type="EC" id="2.7.7.-" evidence="8"/>
<feature type="binding site" evidence="8">
    <location>
        <position position="145"/>
    </location>
    <ligand>
        <name>ATP</name>
        <dbReference type="ChEBI" id="CHEBI:30616"/>
    </ligand>
</feature>
<keyword evidence="3 8" id="KW-0548">Nucleotidyltransferase</keyword>
<feature type="binding site" evidence="8">
    <location>
        <position position="290"/>
    </location>
    <ligand>
        <name>ATP</name>
        <dbReference type="ChEBI" id="CHEBI:30616"/>
    </ligand>
</feature>
<proteinExistence type="inferred from homology"/>
<dbReference type="HAMAP" id="MF_00692">
    <property type="entry name" value="SelO"/>
    <property type="match status" value="1"/>
</dbReference>
<dbReference type="AlphaFoldDB" id="A0AAW9SYG4"/>
<dbReference type="EC" id="2.7.7.108" evidence="8"/>
<feature type="binding site" evidence="8">
    <location>
        <position position="290"/>
    </location>
    <ligand>
        <name>Mg(2+)</name>
        <dbReference type="ChEBI" id="CHEBI:18420"/>
    </ligand>
</feature>
<dbReference type="Proteomes" id="UP001223646">
    <property type="component" value="Unassembled WGS sequence"/>
</dbReference>
<evidence type="ECO:0000256" key="2">
    <source>
        <dbReference type="ARBA" id="ARBA00022679"/>
    </source>
</evidence>
<dbReference type="RefSeq" id="WP_284826054.1">
    <property type="nucleotide sequence ID" value="NZ_JASOOY020000027.1"/>
</dbReference>
<feature type="binding site" evidence="8">
    <location>
        <position position="146"/>
    </location>
    <ligand>
        <name>ATP</name>
        <dbReference type="ChEBI" id="CHEBI:30616"/>
    </ligand>
</feature>
<keyword evidence="7 8" id="KW-0460">Magnesium</keyword>
<reference evidence="9" key="1">
    <citation type="submission" date="2023-05" db="EMBL/GenBank/DDBJ databases">
        <authorList>
            <person name="Du J."/>
        </authorList>
    </citation>
    <scope>NUCLEOTIDE SEQUENCE</scope>
    <source>
        <strain evidence="9">UMB1064</strain>
    </source>
</reference>
<keyword evidence="5 8" id="KW-0547">Nucleotide-binding</keyword>
<sequence length="538" mass="57774">MARNVVDLPSALPELAIDQQGFDAPSPQLVMLNEELATQLGLSPQWLRSDAGLKFLTGRGVGKETDTPPGAYTTPVATAYAGHQFGNFAGLLGDGRALLLATVEAESGLTGLPDYPKETTHSDNTQAYEIQAKGTGPTPFSRGGDGKATLTSALREYLISEAMYALGIPTTRALAVIKTGEEIYRGSQTPFDNTDPTTELQPGGIVVRVASSHLRVGTFELVARSGADTGIMDRLIDFAAQRHGYEGSAESVLRDVVKRQANLVAAWLACGFVHGVMNTDNASIAGETIDFGPCAFLDAHDPRAVFSSIDRGGRYAYGAQPTIAGWNMSKLAETLLPHFAGTPEDALARARDILGEFADEFTDALSRRWLPKLGILPSLYDDPLATPLVQQWQALLAKFGLDHANAHRALIEALASDDGQDFTALTALTRLSDDPAFPAAATEWRQLWQRTREELGIDQTTALALMEETNPLYIPRNYLVTEALAKAGATGEAGAGDLASYRHLLEAVTNPFELQDVPAGFTEPAPRELWAFHSYCGT</sequence>
<feature type="binding site" evidence="8">
    <location>
        <position position="93"/>
    </location>
    <ligand>
        <name>ATP</name>
        <dbReference type="ChEBI" id="CHEBI:30616"/>
    </ligand>
</feature>
<comment type="catalytic activity">
    <reaction evidence="8">
        <text>L-tyrosyl-[protein] + ATP = O-(5'-adenylyl)-L-tyrosyl-[protein] + diphosphate</text>
        <dbReference type="Rhea" id="RHEA:54288"/>
        <dbReference type="Rhea" id="RHEA-COMP:10136"/>
        <dbReference type="Rhea" id="RHEA-COMP:13846"/>
        <dbReference type="ChEBI" id="CHEBI:30616"/>
        <dbReference type="ChEBI" id="CHEBI:33019"/>
        <dbReference type="ChEBI" id="CHEBI:46858"/>
        <dbReference type="ChEBI" id="CHEBI:83624"/>
        <dbReference type="EC" id="2.7.7.108"/>
    </reaction>
</comment>
<feature type="binding site" evidence="8">
    <location>
        <position position="133"/>
    </location>
    <ligand>
        <name>ATP</name>
        <dbReference type="ChEBI" id="CHEBI:30616"/>
    </ligand>
</feature>
<evidence type="ECO:0000256" key="8">
    <source>
        <dbReference type="HAMAP-Rule" id="MF_00692"/>
    </source>
</evidence>
<comment type="caution">
    <text evidence="9">The sequence shown here is derived from an EMBL/GenBank/DDBJ whole genome shotgun (WGS) entry which is preliminary data.</text>
</comment>
<comment type="catalytic activity">
    <reaction evidence="8">
        <text>L-seryl-[protein] + UTP = O-(5'-uridylyl)-L-seryl-[protein] + diphosphate</text>
        <dbReference type="Rhea" id="RHEA:64604"/>
        <dbReference type="Rhea" id="RHEA-COMP:9863"/>
        <dbReference type="Rhea" id="RHEA-COMP:16635"/>
        <dbReference type="ChEBI" id="CHEBI:29999"/>
        <dbReference type="ChEBI" id="CHEBI:33019"/>
        <dbReference type="ChEBI" id="CHEBI:46398"/>
        <dbReference type="ChEBI" id="CHEBI:156051"/>
    </reaction>
</comment>
<keyword evidence="6 8" id="KW-0067">ATP-binding</keyword>
<keyword evidence="2 8" id="KW-0808">Transferase</keyword>
<dbReference type="InterPro" id="IPR003846">
    <property type="entry name" value="SelO"/>
</dbReference>
<feature type="binding site" evidence="8">
    <location>
        <position position="95"/>
    </location>
    <ligand>
        <name>ATP</name>
        <dbReference type="ChEBI" id="CHEBI:30616"/>
    </ligand>
</feature>
<gene>
    <name evidence="8" type="primary">ydiU</name>
    <name evidence="8" type="synonym">selO</name>
    <name evidence="9" type="ORF">QP460_007875</name>
</gene>
<protein>
    <recommendedName>
        <fullName evidence="8">Protein nucleotidyltransferase YdiU</fullName>
        <ecNumber evidence="8">2.7.7.-</ecNumber>
    </recommendedName>
    <alternativeName>
        <fullName evidence="8">Protein adenylyltransferase YdiU</fullName>
        <ecNumber evidence="8">2.7.7.108</ecNumber>
    </alternativeName>
    <alternativeName>
        <fullName evidence="8">Protein uridylyltransferase YdiU</fullName>
        <ecNumber evidence="8">2.7.7.-</ecNumber>
    </alternativeName>
</protein>
<comment type="catalytic activity">
    <reaction evidence="8">
        <text>L-histidyl-[protein] + UTP = N(tele)-(5'-uridylyl)-L-histidyl-[protein] + diphosphate</text>
        <dbReference type="Rhea" id="RHEA:83891"/>
        <dbReference type="Rhea" id="RHEA-COMP:9745"/>
        <dbReference type="Rhea" id="RHEA-COMP:20239"/>
        <dbReference type="ChEBI" id="CHEBI:29979"/>
        <dbReference type="ChEBI" id="CHEBI:33019"/>
        <dbReference type="ChEBI" id="CHEBI:46398"/>
        <dbReference type="ChEBI" id="CHEBI:233474"/>
    </reaction>
</comment>
<comment type="catalytic activity">
    <reaction evidence="8">
        <text>L-tyrosyl-[protein] + UTP = O-(5'-uridylyl)-L-tyrosyl-[protein] + diphosphate</text>
        <dbReference type="Rhea" id="RHEA:83887"/>
        <dbReference type="Rhea" id="RHEA-COMP:10136"/>
        <dbReference type="Rhea" id="RHEA-COMP:20238"/>
        <dbReference type="ChEBI" id="CHEBI:33019"/>
        <dbReference type="ChEBI" id="CHEBI:46398"/>
        <dbReference type="ChEBI" id="CHEBI:46858"/>
        <dbReference type="ChEBI" id="CHEBI:90602"/>
    </reaction>
</comment>
<evidence type="ECO:0000313" key="9">
    <source>
        <dbReference type="EMBL" id="MEO3717503.1"/>
    </source>
</evidence>
<keyword evidence="4 8" id="KW-0479">Metal-binding</keyword>
<feature type="binding site" evidence="8">
    <location>
        <position position="208"/>
    </location>
    <ligand>
        <name>ATP</name>
        <dbReference type="ChEBI" id="CHEBI:30616"/>
    </ligand>
</feature>
<evidence type="ECO:0000313" key="10">
    <source>
        <dbReference type="Proteomes" id="UP001223646"/>
    </source>
</evidence>
<feature type="binding site" evidence="8">
    <location>
        <position position="96"/>
    </location>
    <ligand>
        <name>ATP</name>
        <dbReference type="ChEBI" id="CHEBI:30616"/>
    </ligand>
</feature>
<feature type="binding site" evidence="8">
    <location>
        <position position="215"/>
    </location>
    <ligand>
        <name>ATP</name>
        <dbReference type="ChEBI" id="CHEBI:30616"/>
    </ligand>
</feature>
<keyword evidence="8" id="KW-0464">Manganese</keyword>
<evidence type="ECO:0000256" key="7">
    <source>
        <dbReference type="ARBA" id="ARBA00022842"/>
    </source>
</evidence>
<comment type="similarity">
    <text evidence="1 8">Belongs to the SELO family.</text>
</comment>
<feature type="binding site" evidence="8">
    <location>
        <position position="281"/>
    </location>
    <ligand>
        <name>Mg(2+)</name>
        <dbReference type="ChEBI" id="CHEBI:18420"/>
    </ligand>
</feature>
<evidence type="ECO:0000256" key="6">
    <source>
        <dbReference type="ARBA" id="ARBA00022840"/>
    </source>
</evidence>
<feature type="active site" description="Proton acceptor" evidence="8">
    <location>
        <position position="280"/>
    </location>
</feature>
<evidence type="ECO:0000256" key="4">
    <source>
        <dbReference type="ARBA" id="ARBA00022723"/>
    </source>
</evidence>
<dbReference type="GO" id="GO:0005524">
    <property type="term" value="F:ATP binding"/>
    <property type="evidence" value="ECO:0007669"/>
    <property type="project" value="UniProtKB-UniRule"/>
</dbReference>
<name>A0AAW9SYG4_CORAY</name>
<comment type="cofactor">
    <cofactor evidence="8">
        <name>Mg(2+)</name>
        <dbReference type="ChEBI" id="CHEBI:18420"/>
    </cofactor>
    <cofactor evidence="8">
        <name>Mn(2+)</name>
        <dbReference type="ChEBI" id="CHEBI:29035"/>
    </cofactor>
</comment>
<evidence type="ECO:0000256" key="1">
    <source>
        <dbReference type="ARBA" id="ARBA00009747"/>
    </source>
</evidence>
<organism evidence="9 10">
    <name type="scientific">Corynebacterium amycolatum</name>
    <dbReference type="NCBI Taxonomy" id="43765"/>
    <lineage>
        <taxon>Bacteria</taxon>
        <taxon>Bacillati</taxon>
        <taxon>Actinomycetota</taxon>
        <taxon>Actinomycetes</taxon>
        <taxon>Mycobacteriales</taxon>
        <taxon>Corynebacteriaceae</taxon>
        <taxon>Corynebacterium</taxon>
    </lineage>
</organism>
<comment type="catalytic activity">
    <reaction evidence="8">
        <text>L-threonyl-[protein] + ATP = 3-O-(5'-adenylyl)-L-threonyl-[protein] + diphosphate</text>
        <dbReference type="Rhea" id="RHEA:54292"/>
        <dbReference type="Rhea" id="RHEA-COMP:11060"/>
        <dbReference type="Rhea" id="RHEA-COMP:13847"/>
        <dbReference type="ChEBI" id="CHEBI:30013"/>
        <dbReference type="ChEBI" id="CHEBI:30616"/>
        <dbReference type="ChEBI" id="CHEBI:33019"/>
        <dbReference type="ChEBI" id="CHEBI:138113"/>
        <dbReference type="EC" id="2.7.7.108"/>
    </reaction>
</comment>
<accession>A0AAW9SYG4</accession>
<dbReference type="EMBL" id="JASOOY020000027">
    <property type="protein sequence ID" value="MEO3717503.1"/>
    <property type="molecule type" value="Genomic_DNA"/>
</dbReference>
<comment type="function">
    <text evidence="8">Nucleotidyltransferase involved in the post-translational modification of proteins. It can catalyze the addition of adenosine monophosphate (AMP) or uridine monophosphate (UMP) to a protein, resulting in modifications known as AMPylation and UMPylation.</text>
</comment>
<comment type="catalytic activity">
    <reaction evidence="8">
        <text>L-seryl-[protein] + ATP = 3-O-(5'-adenylyl)-L-seryl-[protein] + diphosphate</text>
        <dbReference type="Rhea" id="RHEA:58120"/>
        <dbReference type="Rhea" id="RHEA-COMP:9863"/>
        <dbReference type="Rhea" id="RHEA-COMP:15073"/>
        <dbReference type="ChEBI" id="CHEBI:29999"/>
        <dbReference type="ChEBI" id="CHEBI:30616"/>
        <dbReference type="ChEBI" id="CHEBI:33019"/>
        <dbReference type="ChEBI" id="CHEBI:142516"/>
        <dbReference type="EC" id="2.7.7.108"/>
    </reaction>
</comment>
<dbReference type="GO" id="GO:0000287">
    <property type="term" value="F:magnesium ion binding"/>
    <property type="evidence" value="ECO:0007669"/>
    <property type="project" value="UniProtKB-UniRule"/>
</dbReference>
<dbReference type="PANTHER" id="PTHR32057:SF14">
    <property type="entry name" value="PROTEIN ADENYLYLTRANSFERASE SELO, MITOCHONDRIAL"/>
    <property type="match status" value="1"/>
</dbReference>
<dbReference type="GO" id="GO:0030145">
    <property type="term" value="F:manganese ion binding"/>
    <property type="evidence" value="ECO:0007669"/>
    <property type="project" value="UniProtKB-UniRule"/>
</dbReference>
<dbReference type="GO" id="GO:0070733">
    <property type="term" value="F:AMPylase activity"/>
    <property type="evidence" value="ECO:0007669"/>
    <property type="project" value="UniProtKB-EC"/>
</dbReference>
<evidence type="ECO:0000256" key="3">
    <source>
        <dbReference type="ARBA" id="ARBA00022695"/>
    </source>
</evidence>
<dbReference type="Pfam" id="PF02696">
    <property type="entry name" value="SelO"/>
    <property type="match status" value="1"/>
</dbReference>
<dbReference type="PANTHER" id="PTHR32057">
    <property type="entry name" value="PROTEIN ADENYLYLTRANSFERASE SELO, MITOCHONDRIAL"/>
    <property type="match status" value="1"/>
</dbReference>
<evidence type="ECO:0000256" key="5">
    <source>
        <dbReference type="ARBA" id="ARBA00022741"/>
    </source>
</evidence>
<reference evidence="9" key="2">
    <citation type="submission" date="2024-05" db="EMBL/GenBank/DDBJ databases">
        <authorList>
            <person name="Wolfe A."/>
        </authorList>
    </citation>
    <scope>NUCLEOTIDE SEQUENCE</scope>
    <source>
        <strain evidence="9">UMB1064</strain>
    </source>
</reference>